<dbReference type="Proteomes" id="UP000189981">
    <property type="component" value="Unassembled WGS sequence"/>
</dbReference>
<evidence type="ECO:0000313" key="2">
    <source>
        <dbReference type="Proteomes" id="UP000189981"/>
    </source>
</evidence>
<name>A0A1T5ATT5_9SPHI</name>
<sequence>MRRFNLLFILAIFFVVFCLVDRSLGQNKQKPELTGFVPGIIPEEATLTISDKPTDVIIHINSPRADLIDPRKKTRLIYFALPNGNSIEWTAGKKMTSEDDWHYDIQHLAAQTRYMRSKLNDFNIITVYLATRQKSWPAWKKAHPGYPQLIQNLFTSINANFESLTPMITLNSHSGGGSFIFGYLDGVSDIPMNIDRFAFIDSDYGYEEKYGHQLANWLKVDKKRYLSVLAYNDSVVVYNGKPLVSPTGGTWYRSKLMQSHLAREFKFKSRTDTSFIRSEALSGRIQFHLKQNPKGLIFHTHQVGLNGFIFSNLSGTKEMNKARFTYFGEQVYNDFINSQPENLH</sequence>
<dbReference type="AlphaFoldDB" id="A0A1T5ATT5"/>
<dbReference type="EMBL" id="FUYR01000001">
    <property type="protein sequence ID" value="SKB38414.1"/>
    <property type="molecule type" value="Genomic_DNA"/>
</dbReference>
<evidence type="ECO:0000313" key="1">
    <source>
        <dbReference type="EMBL" id="SKB38414.1"/>
    </source>
</evidence>
<dbReference type="OrthoDB" id="1034416at2"/>
<proteinExistence type="predicted"/>
<keyword evidence="2" id="KW-1185">Reference proteome</keyword>
<evidence type="ECO:0008006" key="3">
    <source>
        <dbReference type="Google" id="ProtNLM"/>
    </source>
</evidence>
<organism evidence="1 2">
    <name type="scientific">Daejeonella lutea</name>
    <dbReference type="NCBI Taxonomy" id="572036"/>
    <lineage>
        <taxon>Bacteria</taxon>
        <taxon>Pseudomonadati</taxon>
        <taxon>Bacteroidota</taxon>
        <taxon>Sphingobacteriia</taxon>
        <taxon>Sphingobacteriales</taxon>
        <taxon>Sphingobacteriaceae</taxon>
        <taxon>Daejeonella</taxon>
    </lineage>
</organism>
<protein>
    <recommendedName>
        <fullName evidence="3">Esterase</fullName>
    </recommendedName>
</protein>
<accession>A0A1T5ATT5</accession>
<dbReference type="STRING" id="572036.SAMN05661099_1029"/>
<reference evidence="2" key="1">
    <citation type="submission" date="2017-02" db="EMBL/GenBank/DDBJ databases">
        <authorList>
            <person name="Varghese N."/>
            <person name="Submissions S."/>
        </authorList>
    </citation>
    <scope>NUCLEOTIDE SEQUENCE [LARGE SCALE GENOMIC DNA]</scope>
    <source>
        <strain evidence="2">DSM 22385</strain>
    </source>
</reference>
<gene>
    <name evidence="1" type="ORF">SAMN05661099_1029</name>
</gene>
<dbReference type="RefSeq" id="WP_079701550.1">
    <property type="nucleotide sequence ID" value="NZ_FUYR01000001.1"/>
</dbReference>